<dbReference type="InterPro" id="IPR015424">
    <property type="entry name" value="PyrdxlP-dep_Trfase"/>
</dbReference>
<evidence type="ECO:0000256" key="5">
    <source>
        <dbReference type="ARBA" id="ARBA00022898"/>
    </source>
</evidence>
<keyword evidence="4 8" id="KW-0808">Transferase</keyword>
<comment type="catalytic activity">
    <reaction evidence="6 8">
        <text>(sulfur carrier)-H + L-cysteine = (sulfur carrier)-SH + L-alanine</text>
        <dbReference type="Rhea" id="RHEA:43892"/>
        <dbReference type="Rhea" id="RHEA-COMP:14737"/>
        <dbReference type="Rhea" id="RHEA-COMP:14739"/>
        <dbReference type="ChEBI" id="CHEBI:29917"/>
        <dbReference type="ChEBI" id="CHEBI:35235"/>
        <dbReference type="ChEBI" id="CHEBI:57972"/>
        <dbReference type="ChEBI" id="CHEBI:64428"/>
        <dbReference type="EC" id="2.8.1.7"/>
    </reaction>
</comment>
<organism evidence="10 11">
    <name type="scientific">Corynebacterium pseudogenitalium</name>
    <dbReference type="NCBI Taxonomy" id="38303"/>
    <lineage>
        <taxon>Bacteria</taxon>
        <taxon>Bacillati</taxon>
        <taxon>Actinomycetota</taxon>
        <taxon>Actinomycetes</taxon>
        <taxon>Mycobacteriales</taxon>
        <taxon>Corynebacteriaceae</taxon>
        <taxon>Corynebacterium</taxon>
    </lineage>
</organism>
<dbReference type="NCBIfam" id="TIGR01979">
    <property type="entry name" value="sufS"/>
    <property type="match status" value="1"/>
</dbReference>
<dbReference type="CDD" id="cd06453">
    <property type="entry name" value="SufS_like"/>
    <property type="match status" value="1"/>
</dbReference>
<dbReference type="GO" id="GO:0006534">
    <property type="term" value="P:cysteine metabolic process"/>
    <property type="evidence" value="ECO:0007669"/>
    <property type="project" value="UniProtKB-UniRule"/>
</dbReference>
<evidence type="ECO:0000256" key="7">
    <source>
        <dbReference type="RuleBase" id="RU004504"/>
    </source>
</evidence>
<dbReference type="EMBL" id="JAGPYW010000001">
    <property type="protein sequence ID" value="MCQ4613220.1"/>
    <property type="molecule type" value="Genomic_DNA"/>
</dbReference>
<accession>A0ABD4TPN3</accession>
<dbReference type="InterPro" id="IPR000192">
    <property type="entry name" value="Aminotrans_V_dom"/>
</dbReference>
<name>A0ABD4TPN3_9CORY</name>
<protein>
    <recommendedName>
        <fullName evidence="3 8">Cysteine desulfurase</fullName>
        <ecNumber evidence="3 8">2.8.1.7</ecNumber>
    </recommendedName>
</protein>
<comment type="caution">
    <text evidence="10">The sequence shown here is derived from an EMBL/GenBank/DDBJ whole genome shotgun (WGS) entry which is preliminary data.</text>
</comment>
<dbReference type="InterPro" id="IPR015421">
    <property type="entry name" value="PyrdxlP-dep_Trfase_major"/>
</dbReference>
<gene>
    <name evidence="10" type="ORF">KBX22_00460</name>
</gene>
<dbReference type="EC" id="2.8.1.7" evidence="3 8"/>
<evidence type="ECO:0000256" key="8">
    <source>
        <dbReference type="RuleBase" id="RU004506"/>
    </source>
</evidence>
<comment type="similarity">
    <text evidence="2 8">Belongs to the class-V pyridoxal-phosphate-dependent aminotransferase family. Csd subfamily.</text>
</comment>
<proteinExistence type="inferred from homology"/>
<evidence type="ECO:0000313" key="11">
    <source>
        <dbReference type="Proteomes" id="UP001205080"/>
    </source>
</evidence>
<dbReference type="SUPFAM" id="SSF53383">
    <property type="entry name" value="PLP-dependent transferases"/>
    <property type="match status" value="1"/>
</dbReference>
<evidence type="ECO:0000256" key="6">
    <source>
        <dbReference type="ARBA" id="ARBA00050776"/>
    </source>
</evidence>
<evidence type="ECO:0000256" key="2">
    <source>
        <dbReference type="ARBA" id="ARBA00010447"/>
    </source>
</evidence>
<evidence type="ECO:0000313" key="10">
    <source>
        <dbReference type="EMBL" id="MCQ4613220.1"/>
    </source>
</evidence>
<dbReference type="InterPro" id="IPR020578">
    <property type="entry name" value="Aminotrans_V_PyrdxlP_BS"/>
</dbReference>
<evidence type="ECO:0000259" key="9">
    <source>
        <dbReference type="Pfam" id="PF00266"/>
    </source>
</evidence>
<dbReference type="Gene3D" id="3.40.640.10">
    <property type="entry name" value="Type I PLP-dependent aspartate aminotransferase-like (Major domain)"/>
    <property type="match status" value="1"/>
</dbReference>
<comment type="cofactor">
    <cofactor evidence="1 7">
        <name>pyridoxal 5'-phosphate</name>
        <dbReference type="ChEBI" id="CHEBI:597326"/>
    </cofactor>
</comment>
<sequence length="423" mass="46345">MGYLHSDGTLNTDAIRAEFPILSRTVRDGKPLVYLDSGATSQRPQSVWNAEQEFVLNTFAPVHRGSYQLAEEATDAYETARERIANFVGADGEEIAFTKNATEALNLVAYVLGDDRAGKHQIKRGDTIVVTELEHHANLVPWQELARRTGATLKWYSMTADGRIDLDSLELDDTVKVAAFTHQSNVTGAVADVDEIVRRARAVGALTVLDACQSVPHMPVNFHELDVDFAAFSGHKMCGPSGVGAVYARKSIFRELPPFLTGGSMIEIVKMDSSTYAPTPQRFEAGTQMTSQVVGLGAAVEFLESIGMENVQRHEHMLTEYALERMQEIPGLVIAGPAVAEQRGGAIAFTVDGVHPHDLGQVLDAHGVAIRTGHHCAWPAHRELEVQATSRASFYLYNTKEEVDALVEAIREARRFFGVEEDS</sequence>
<evidence type="ECO:0000256" key="3">
    <source>
        <dbReference type="ARBA" id="ARBA00012239"/>
    </source>
</evidence>
<dbReference type="InterPro" id="IPR015422">
    <property type="entry name" value="PyrdxlP-dep_Trfase_small"/>
</dbReference>
<keyword evidence="5 8" id="KW-0663">Pyridoxal phosphate</keyword>
<dbReference type="InterPro" id="IPR010970">
    <property type="entry name" value="Cys_dSase_SufS"/>
</dbReference>
<evidence type="ECO:0000256" key="1">
    <source>
        <dbReference type="ARBA" id="ARBA00001933"/>
    </source>
</evidence>
<dbReference type="PANTHER" id="PTHR43586">
    <property type="entry name" value="CYSTEINE DESULFURASE"/>
    <property type="match status" value="1"/>
</dbReference>
<dbReference type="PROSITE" id="PS00595">
    <property type="entry name" value="AA_TRANSFER_CLASS_5"/>
    <property type="match status" value="1"/>
</dbReference>
<dbReference type="AlphaFoldDB" id="A0ABD4TPN3"/>
<dbReference type="PANTHER" id="PTHR43586:SF8">
    <property type="entry name" value="CYSTEINE DESULFURASE 1, CHLOROPLASTIC"/>
    <property type="match status" value="1"/>
</dbReference>
<dbReference type="Proteomes" id="UP001205080">
    <property type="component" value="Unassembled WGS sequence"/>
</dbReference>
<dbReference type="GO" id="GO:0031071">
    <property type="term" value="F:cysteine desulfurase activity"/>
    <property type="evidence" value="ECO:0007669"/>
    <property type="project" value="UniProtKB-UniRule"/>
</dbReference>
<dbReference type="GO" id="GO:0030170">
    <property type="term" value="F:pyridoxal phosphate binding"/>
    <property type="evidence" value="ECO:0007669"/>
    <property type="project" value="UniProtKB-UniRule"/>
</dbReference>
<dbReference type="Gene3D" id="3.90.1150.10">
    <property type="entry name" value="Aspartate Aminotransferase, domain 1"/>
    <property type="match status" value="1"/>
</dbReference>
<dbReference type="Pfam" id="PF00266">
    <property type="entry name" value="Aminotran_5"/>
    <property type="match status" value="1"/>
</dbReference>
<feature type="domain" description="Aminotransferase class V" evidence="9">
    <location>
        <begin position="33"/>
        <end position="406"/>
    </location>
</feature>
<dbReference type="RefSeq" id="WP_256000200.1">
    <property type="nucleotide sequence ID" value="NZ_JAGPYV010000005.1"/>
</dbReference>
<comment type="function">
    <text evidence="8">Catalyzes the removal of elemental sulfur and selenium atoms from L-cysteine, L-cystine, L-selenocysteine, and L-selenocystine to produce L-alanine.</text>
</comment>
<reference evidence="10 11" key="1">
    <citation type="submission" date="2021-04" db="EMBL/GenBank/DDBJ databases">
        <title>Corynebacterium genitalium sp. nov. and Corynebacterium genitalium sp. nov., two new species of the genus Corynebacterium.</title>
        <authorList>
            <person name="Jaen-Luchoro D."/>
            <person name="Pinyeiro-Iglesias B."/>
            <person name="Al-Shaer S."/>
            <person name="Karlsson R."/>
            <person name="Gonzales-Siles L."/>
            <person name="Cardew S."/>
            <person name="Jensie-Markopolous S."/>
            <person name="Ohlen M."/>
            <person name="Inganas E."/>
            <person name="Moore E.R.B."/>
        </authorList>
    </citation>
    <scope>NUCLEOTIDE SEQUENCE [LARGE SCALE GENOMIC DNA]</scope>
    <source>
        <strain evidence="10 11">CCUG 55013</strain>
    </source>
</reference>
<evidence type="ECO:0000256" key="4">
    <source>
        <dbReference type="ARBA" id="ARBA00022679"/>
    </source>
</evidence>